<feature type="coiled-coil region" evidence="5">
    <location>
        <begin position="365"/>
        <end position="462"/>
    </location>
</feature>
<keyword evidence="8" id="KW-1185">Reference proteome</keyword>
<dbReference type="STRING" id="69332.A0A388LB56"/>
<evidence type="ECO:0008006" key="9">
    <source>
        <dbReference type="Google" id="ProtNLM"/>
    </source>
</evidence>
<dbReference type="GO" id="GO:0033617">
    <property type="term" value="P:mitochondrial respiratory chain complex IV assembly"/>
    <property type="evidence" value="ECO:0007669"/>
    <property type="project" value="TreeGrafter"/>
</dbReference>
<feature type="region of interest" description="Disordered" evidence="6">
    <location>
        <begin position="832"/>
        <end position="881"/>
    </location>
</feature>
<keyword evidence="5" id="KW-0175">Coiled coil</keyword>
<organism evidence="7 8">
    <name type="scientific">Chara braunii</name>
    <name type="common">Braun's stonewort</name>
    <dbReference type="NCBI Taxonomy" id="69332"/>
    <lineage>
        <taxon>Eukaryota</taxon>
        <taxon>Viridiplantae</taxon>
        <taxon>Streptophyta</taxon>
        <taxon>Charophyceae</taxon>
        <taxon>Charales</taxon>
        <taxon>Characeae</taxon>
        <taxon>Chara</taxon>
    </lineage>
</organism>
<proteinExistence type="inferred from homology"/>
<sequence length="988" mass="110616">MVESNLGEASIVREVTMDASAAPNPPMANKLDMRESSLQRLEGDVDQLGKELVNVRVEMTRKDEDIRKLIDVVKHLAQVAGKLRQSEADRLKQEGLLANLGDELETLEAKALKAEEKMLARKWKFKALSWAMEELKEESVAMKEEVGKLREEAERAALEGMLKDKQIETMQQRMDRLELALQRATRGKYEAEKECKTLRKVVLEVERIRGDLGAAWQHGEILVCHINKLTASAKLKTTELDSVKQKLKDTQDMAQLMAEEVEEKGIRVLKLEEDVKVHTERGKMMAQLLDRLAGFCDEVHKQLRGDRRERGGSIGSGGSAVAGETETSPLESPLWASIRSNGKLHAGELRAVDVEKVETTLKQRADLLQEVILEKNAAIKRLETELNEAKGRHQCSQEELQQLKARIGILGEVLEQQEQQREELTVECERLKDGVRCMARELGEAKEERELLRSQVSDLELKLQRVGTEEGELSRGMEEKLEESGKQPESAVTTDTAEGGGSVSTEGTHAQAQEQVERLLEVSAALTKDLAASQAVVESQAAVITKLEDELQKKTHNMRIMDAAMKEERKRRDIVATKMMDRRAMSMDMTHSPDDIREAGDDADTMSTIPDFRYGMRAASICRRRETERKIKQLELQLKDEREAQKRQVLSLTDELGRTKAELAASQRQVEILLAKCEQTGVPLTVDPGDCHGALVWDDANHQRSEGNNTVFTEVIVEPSAHNATGKELAEEEKLFLAQLKNLKELQEHYNGLISRAQGGKGDDQAVVNGDYVTHAFGTDVTALRAQIAELETKLDKEGGMLNAGAGYNNEGGMGYTRDIKAHSEDSCDAVLQSEEGRKEAEAEIKPREKEKEEGSGCPKRRIQGLKAHYSGNKQTNSDGMAENLREDMKRYMECLREKKFVTDECKQFSKAYLACRMQRNLMAKQDLASLGFAEEASRESQSGNVNSSEESSEKLSSIEQSRRRAQSGFVAGIRRKQRESIPKTEGS</sequence>
<evidence type="ECO:0000256" key="1">
    <source>
        <dbReference type="ARBA" id="ARBA00004496"/>
    </source>
</evidence>
<feature type="compositionally biased region" description="Polar residues" evidence="6">
    <location>
        <begin position="503"/>
        <end position="514"/>
    </location>
</feature>
<keyword evidence="3" id="KW-1015">Disulfide bond</keyword>
<name>A0A388LB56_CHABU</name>
<gene>
    <name evidence="7" type="ORF">CBR_g29697</name>
</gene>
<keyword evidence="2" id="KW-0963">Cytoplasm</keyword>
<evidence type="ECO:0000256" key="3">
    <source>
        <dbReference type="ARBA" id="ARBA00023157"/>
    </source>
</evidence>
<feature type="region of interest" description="Disordered" evidence="6">
    <location>
        <begin position="306"/>
        <end position="328"/>
    </location>
</feature>
<feature type="compositionally biased region" description="Basic and acidic residues" evidence="6">
    <location>
        <begin position="979"/>
        <end position="988"/>
    </location>
</feature>
<dbReference type="Gramene" id="GBG79550">
    <property type="protein sequence ID" value="GBG79550"/>
    <property type="gene ID" value="CBR_g29697"/>
</dbReference>
<dbReference type="EMBL" id="BFEA01000322">
    <property type="protein sequence ID" value="GBG79550.1"/>
    <property type="molecule type" value="Genomic_DNA"/>
</dbReference>
<evidence type="ECO:0000256" key="4">
    <source>
        <dbReference type="ARBA" id="ARBA00038223"/>
    </source>
</evidence>
<comment type="subcellular location">
    <subcellularLocation>
        <location evidence="1">Cytoplasm</location>
    </subcellularLocation>
</comment>
<dbReference type="OrthoDB" id="268594at2759"/>
<evidence type="ECO:0000256" key="2">
    <source>
        <dbReference type="ARBA" id="ARBA00022490"/>
    </source>
</evidence>
<dbReference type="PANTHER" id="PTHR21107">
    <property type="entry name" value="CYTOCHROME C OXIDASE ASSEMBLY PROTEIN COX19"/>
    <property type="match status" value="1"/>
</dbReference>
<evidence type="ECO:0000256" key="6">
    <source>
        <dbReference type="SAM" id="MobiDB-lite"/>
    </source>
</evidence>
<accession>A0A388LB56</accession>
<evidence type="ECO:0000313" key="7">
    <source>
        <dbReference type="EMBL" id="GBG79550.1"/>
    </source>
</evidence>
<evidence type="ECO:0000256" key="5">
    <source>
        <dbReference type="SAM" id="Coils"/>
    </source>
</evidence>
<comment type="similarity">
    <text evidence="4">Belongs to the COX19 family.</text>
</comment>
<feature type="compositionally biased region" description="Basic and acidic residues" evidence="6">
    <location>
        <begin position="835"/>
        <end position="855"/>
    </location>
</feature>
<reference evidence="7 8" key="1">
    <citation type="journal article" date="2018" name="Cell">
        <title>The Chara Genome: Secondary Complexity and Implications for Plant Terrestrialization.</title>
        <authorList>
            <person name="Nishiyama T."/>
            <person name="Sakayama H."/>
            <person name="Vries J.D."/>
            <person name="Buschmann H."/>
            <person name="Saint-Marcoux D."/>
            <person name="Ullrich K.K."/>
            <person name="Haas F.B."/>
            <person name="Vanderstraeten L."/>
            <person name="Becker D."/>
            <person name="Lang D."/>
            <person name="Vosolsobe S."/>
            <person name="Rombauts S."/>
            <person name="Wilhelmsson P.K.I."/>
            <person name="Janitza P."/>
            <person name="Kern R."/>
            <person name="Heyl A."/>
            <person name="Rumpler F."/>
            <person name="Villalobos L.I.A.C."/>
            <person name="Clay J.M."/>
            <person name="Skokan R."/>
            <person name="Toyoda A."/>
            <person name="Suzuki Y."/>
            <person name="Kagoshima H."/>
            <person name="Schijlen E."/>
            <person name="Tajeshwar N."/>
            <person name="Catarino B."/>
            <person name="Hetherington A.J."/>
            <person name="Saltykova A."/>
            <person name="Bonnot C."/>
            <person name="Breuninger H."/>
            <person name="Symeonidi A."/>
            <person name="Radhakrishnan G.V."/>
            <person name="Van Nieuwerburgh F."/>
            <person name="Deforce D."/>
            <person name="Chang C."/>
            <person name="Karol K.G."/>
            <person name="Hedrich R."/>
            <person name="Ulvskov P."/>
            <person name="Glockner G."/>
            <person name="Delwiche C.F."/>
            <person name="Petrasek J."/>
            <person name="Van de Peer Y."/>
            <person name="Friml J."/>
            <person name="Beilby M."/>
            <person name="Dolan L."/>
            <person name="Kohara Y."/>
            <person name="Sugano S."/>
            <person name="Fujiyama A."/>
            <person name="Delaux P.-M."/>
            <person name="Quint M."/>
            <person name="TheiBen G."/>
            <person name="Hagemann M."/>
            <person name="Harholt J."/>
            <person name="Dunand C."/>
            <person name="Zachgo S."/>
            <person name="Langdale J."/>
            <person name="Maumus F."/>
            <person name="Straeten D.V.D."/>
            <person name="Gould S.B."/>
            <person name="Rensing S.A."/>
        </authorList>
    </citation>
    <scope>NUCLEOTIDE SEQUENCE [LARGE SCALE GENOMIC DNA]</scope>
    <source>
        <strain evidence="7 8">S276</strain>
    </source>
</reference>
<dbReference type="AlphaFoldDB" id="A0A388LB56"/>
<comment type="caution">
    <text evidence="7">The sequence shown here is derived from an EMBL/GenBank/DDBJ whole genome shotgun (WGS) entry which is preliminary data.</text>
</comment>
<dbReference type="Proteomes" id="UP000265515">
    <property type="component" value="Unassembled WGS sequence"/>
</dbReference>
<feature type="region of interest" description="Disordered" evidence="6">
    <location>
        <begin position="935"/>
        <end position="988"/>
    </location>
</feature>
<feature type="region of interest" description="Disordered" evidence="6">
    <location>
        <begin position="467"/>
        <end position="515"/>
    </location>
</feature>
<dbReference type="PANTHER" id="PTHR21107:SF2">
    <property type="entry name" value="CYTOCHROME C OXIDASE ASSEMBLY PROTEIN COX19"/>
    <property type="match status" value="1"/>
</dbReference>
<evidence type="ECO:0000313" key="8">
    <source>
        <dbReference type="Proteomes" id="UP000265515"/>
    </source>
</evidence>
<dbReference type="GO" id="GO:0005758">
    <property type="term" value="C:mitochondrial intermembrane space"/>
    <property type="evidence" value="ECO:0007669"/>
    <property type="project" value="TreeGrafter"/>
</dbReference>
<feature type="compositionally biased region" description="Basic and acidic residues" evidence="6">
    <location>
        <begin position="472"/>
        <end position="486"/>
    </location>
</feature>
<feature type="coiled-coil region" evidence="5">
    <location>
        <begin position="90"/>
        <end position="194"/>
    </location>
</feature>
<feature type="coiled-coil region" evidence="5">
    <location>
        <begin position="617"/>
        <end position="644"/>
    </location>
</feature>
<protein>
    <recommendedName>
        <fullName evidence="9">CHCH domain-containing protein</fullName>
    </recommendedName>
</protein>
<feature type="compositionally biased region" description="Low complexity" evidence="6">
    <location>
        <begin position="940"/>
        <end position="960"/>
    </location>
</feature>
<dbReference type="InterPro" id="IPR051383">
    <property type="entry name" value="COX19"/>
</dbReference>